<dbReference type="Gene3D" id="3.40.50.2000">
    <property type="entry name" value="Glycogen Phosphorylase B"/>
    <property type="match status" value="2"/>
</dbReference>
<dbReference type="RefSeq" id="WP_344739434.1">
    <property type="nucleotide sequence ID" value="NZ_BAAAYU010000005.1"/>
</dbReference>
<dbReference type="PANTHER" id="PTHR46401">
    <property type="entry name" value="GLYCOSYLTRANSFERASE WBBK-RELATED"/>
    <property type="match status" value="1"/>
</dbReference>
<dbReference type="EMBL" id="BAAAYU010000005">
    <property type="protein sequence ID" value="GAA3641922.1"/>
    <property type="molecule type" value="Genomic_DNA"/>
</dbReference>
<evidence type="ECO:0000256" key="1">
    <source>
        <dbReference type="ARBA" id="ARBA00022679"/>
    </source>
</evidence>
<dbReference type="CDD" id="cd03801">
    <property type="entry name" value="GT4_PimA-like"/>
    <property type="match status" value="1"/>
</dbReference>
<gene>
    <name evidence="3" type="ORF">GCM10022200_27100</name>
</gene>
<feature type="domain" description="Glycosyl transferase family 1" evidence="2">
    <location>
        <begin position="164"/>
        <end position="321"/>
    </location>
</feature>
<dbReference type="SUPFAM" id="SSF53756">
    <property type="entry name" value="UDP-Glycosyltransferase/glycogen phosphorylase"/>
    <property type="match status" value="1"/>
</dbReference>
<keyword evidence="1" id="KW-0808">Transferase</keyword>
<evidence type="ECO:0000313" key="3">
    <source>
        <dbReference type="EMBL" id="GAA3641922.1"/>
    </source>
</evidence>
<proteinExistence type="predicted"/>
<dbReference type="PANTHER" id="PTHR46401:SF2">
    <property type="entry name" value="GLYCOSYLTRANSFERASE WBBK-RELATED"/>
    <property type="match status" value="1"/>
</dbReference>
<sequence length="344" mass="36232">MTDAATLAFVVPRGVDDPARVSGGSVFDRRLADALVARGRPVRVVEVGATPAALADVFDDIPDGAPVLIDGLVARAGPDVLERHAGRVRTAVLAHMVTAAFADAAEHEISAERRAFRSASTVIATSDWTQRRLIDDEGVRRERVVVVAPGTDPAPVSLGTPDGAALLCVGTVAPHKGQDVLVEALRGVGTDHPWHCTIVGSVEGSPPFVAHVRTRARRAGIEDRLSFAGVLDRAHLERAYRRADLVVAPSRVESYGMAIAEALRRGIPVVASDVGGIPQAVGVGGAALLVPPDRPDLLGRALGAWLTDPGLRERLTNRARSTRRERPTWSEAAARVDAIVAGLS</sequence>
<evidence type="ECO:0000313" key="4">
    <source>
        <dbReference type="Proteomes" id="UP001501697"/>
    </source>
</evidence>
<keyword evidence="4" id="KW-1185">Reference proteome</keyword>
<name>A0ABP7AVT9_9MICO</name>
<dbReference type="InterPro" id="IPR001296">
    <property type="entry name" value="Glyco_trans_1"/>
</dbReference>
<comment type="caution">
    <text evidence="3">The sequence shown here is derived from an EMBL/GenBank/DDBJ whole genome shotgun (WGS) entry which is preliminary data.</text>
</comment>
<evidence type="ECO:0000259" key="2">
    <source>
        <dbReference type="Pfam" id="PF00534"/>
    </source>
</evidence>
<accession>A0ABP7AVT9</accession>
<organism evidence="3 4">
    <name type="scientific">Microbacterium awajiense</name>
    <dbReference type="NCBI Taxonomy" id="415214"/>
    <lineage>
        <taxon>Bacteria</taxon>
        <taxon>Bacillati</taxon>
        <taxon>Actinomycetota</taxon>
        <taxon>Actinomycetes</taxon>
        <taxon>Micrococcales</taxon>
        <taxon>Microbacteriaceae</taxon>
        <taxon>Microbacterium</taxon>
    </lineage>
</organism>
<reference evidence="4" key="1">
    <citation type="journal article" date="2019" name="Int. J. Syst. Evol. Microbiol.">
        <title>The Global Catalogue of Microorganisms (GCM) 10K type strain sequencing project: providing services to taxonomists for standard genome sequencing and annotation.</title>
        <authorList>
            <consortium name="The Broad Institute Genomics Platform"/>
            <consortium name="The Broad Institute Genome Sequencing Center for Infectious Disease"/>
            <person name="Wu L."/>
            <person name="Ma J."/>
        </authorList>
    </citation>
    <scope>NUCLEOTIDE SEQUENCE [LARGE SCALE GENOMIC DNA]</scope>
    <source>
        <strain evidence="4">JCM 16544</strain>
    </source>
</reference>
<dbReference type="Proteomes" id="UP001501697">
    <property type="component" value="Unassembled WGS sequence"/>
</dbReference>
<dbReference type="Pfam" id="PF00534">
    <property type="entry name" value="Glycos_transf_1"/>
    <property type="match status" value="1"/>
</dbReference>
<protein>
    <submittedName>
        <fullName evidence="3">Glycosyltransferase family 4 protein</fullName>
    </submittedName>
</protein>